<dbReference type="GO" id="GO:0006954">
    <property type="term" value="P:inflammatory response"/>
    <property type="evidence" value="ECO:0007669"/>
    <property type="project" value="TreeGrafter"/>
</dbReference>
<dbReference type="EMBL" id="QNUK01000358">
    <property type="protein sequence ID" value="KAF5894770.1"/>
    <property type="molecule type" value="Genomic_DNA"/>
</dbReference>
<evidence type="ECO:0000313" key="7">
    <source>
        <dbReference type="EMBL" id="KAF5894770.1"/>
    </source>
</evidence>
<feature type="transmembrane region" description="Helical" evidence="6">
    <location>
        <begin position="152"/>
        <end position="171"/>
    </location>
</feature>
<dbReference type="Gene3D" id="3.80.10.10">
    <property type="entry name" value="Ribonuclease Inhibitor"/>
    <property type="match status" value="1"/>
</dbReference>
<dbReference type="OrthoDB" id="1421090at2759"/>
<dbReference type="InterPro" id="IPR032675">
    <property type="entry name" value="LRR_dom_sf"/>
</dbReference>
<sequence length="183" mass="21105">MDLTDLNQLVSLKSLILYNVDLSRQSGLDVIFRNLSNLEYLYMSFCSVPLLEKDLSRDLKSLKVMFFHADDVFSVMENFVEPLKTLRYLILKDALLHCSCDNAWITNWAKYEKNVQVSFHDSALERLQCITVDGTKFLQKFAQENCSFNVDFLLFVSTSLGLVLFMLVVLLHQLAGDYIMHNA</sequence>
<evidence type="ECO:0000256" key="5">
    <source>
        <dbReference type="ARBA" id="ARBA00023136"/>
    </source>
</evidence>
<accession>A0A8J4UHF2</accession>
<keyword evidence="4 6" id="KW-1133">Transmembrane helix</keyword>
<evidence type="ECO:0000256" key="2">
    <source>
        <dbReference type="ARBA" id="ARBA00022692"/>
    </source>
</evidence>
<organism evidence="7 8">
    <name type="scientific">Clarias magur</name>
    <name type="common">Asian catfish</name>
    <name type="synonym">Macropteronotus magur</name>
    <dbReference type="NCBI Taxonomy" id="1594786"/>
    <lineage>
        <taxon>Eukaryota</taxon>
        <taxon>Metazoa</taxon>
        <taxon>Chordata</taxon>
        <taxon>Craniata</taxon>
        <taxon>Vertebrata</taxon>
        <taxon>Euteleostomi</taxon>
        <taxon>Actinopterygii</taxon>
        <taxon>Neopterygii</taxon>
        <taxon>Teleostei</taxon>
        <taxon>Ostariophysi</taxon>
        <taxon>Siluriformes</taxon>
        <taxon>Clariidae</taxon>
        <taxon>Clarias</taxon>
    </lineage>
</organism>
<dbReference type="GO" id="GO:0038023">
    <property type="term" value="F:signaling receptor activity"/>
    <property type="evidence" value="ECO:0007669"/>
    <property type="project" value="TreeGrafter"/>
</dbReference>
<protein>
    <submittedName>
        <fullName evidence="7">Toll-like receptor 13</fullName>
    </submittedName>
</protein>
<keyword evidence="2 6" id="KW-0812">Transmembrane</keyword>
<name>A0A8J4UHF2_CLAMG</name>
<dbReference type="Proteomes" id="UP000727407">
    <property type="component" value="Unassembled WGS sequence"/>
</dbReference>
<dbReference type="GO" id="GO:0002224">
    <property type="term" value="P:toll-like receptor signaling pathway"/>
    <property type="evidence" value="ECO:0007669"/>
    <property type="project" value="TreeGrafter"/>
</dbReference>
<proteinExistence type="predicted"/>
<evidence type="ECO:0000313" key="8">
    <source>
        <dbReference type="Proteomes" id="UP000727407"/>
    </source>
</evidence>
<evidence type="ECO:0000256" key="1">
    <source>
        <dbReference type="ARBA" id="ARBA00004167"/>
    </source>
</evidence>
<dbReference type="PANTHER" id="PTHR24365:SF522">
    <property type="entry name" value="LOW QUALITY PROTEIN: TOLL-LIKE RECEPTOR 13-RELATED"/>
    <property type="match status" value="1"/>
</dbReference>
<dbReference type="SUPFAM" id="SSF52058">
    <property type="entry name" value="L domain-like"/>
    <property type="match status" value="1"/>
</dbReference>
<comment type="caution">
    <text evidence="7">The sequence shown here is derived from an EMBL/GenBank/DDBJ whole genome shotgun (WGS) entry which is preliminary data.</text>
</comment>
<keyword evidence="3" id="KW-0732">Signal</keyword>
<keyword evidence="8" id="KW-1185">Reference proteome</keyword>
<evidence type="ECO:0000256" key="3">
    <source>
        <dbReference type="ARBA" id="ARBA00022729"/>
    </source>
</evidence>
<evidence type="ECO:0000256" key="6">
    <source>
        <dbReference type="SAM" id="Phobius"/>
    </source>
</evidence>
<evidence type="ECO:0000256" key="4">
    <source>
        <dbReference type="ARBA" id="ARBA00022989"/>
    </source>
</evidence>
<dbReference type="PANTHER" id="PTHR24365">
    <property type="entry name" value="TOLL-LIKE RECEPTOR"/>
    <property type="match status" value="1"/>
</dbReference>
<keyword evidence="7" id="KW-0675">Receptor</keyword>
<comment type="subcellular location">
    <subcellularLocation>
        <location evidence="1">Membrane</location>
        <topology evidence="1">Single-pass membrane protein</topology>
    </subcellularLocation>
</comment>
<reference evidence="7" key="1">
    <citation type="submission" date="2020-07" db="EMBL/GenBank/DDBJ databases">
        <title>Clarias magur genome sequencing, assembly and annotation.</title>
        <authorList>
            <person name="Kushwaha B."/>
            <person name="Kumar R."/>
            <person name="Das P."/>
            <person name="Joshi C.G."/>
            <person name="Kumar D."/>
            <person name="Nagpure N.S."/>
            <person name="Pandey M."/>
            <person name="Agarwal S."/>
            <person name="Srivastava S."/>
            <person name="Singh M."/>
            <person name="Sahoo L."/>
            <person name="Jayasankar P."/>
            <person name="Meher P.K."/>
            <person name="Koringa P.G."/>
            <person name="Iquebal M.A."/>
            <person name="Das S.P."/>
            <person name="Bit A."/>
            <person name="Patnaik S."/>
            <person name="Patel N."/>
            <person name="Shah T.M."/>
            <person name="Hinsu A."/>
            <person name="Jena J.K."/>
        </authorList>
    </citation>
    <scope>NUCLEOTIDE SEQUENCE</scope>
    <source>
        <strain evidence="7">CIFAMagur01</strain>
        <tissue evidence="7">Testis</tissue>
    </source>
</reference>
<dbReference type="AlphaFoldDB" id="A0A8J4UHF2"/>
<dbReference type="GO" id="GO:0005886">
    <property type="term" value="C:plasma membrane"/>
    <property type="evidence" value="ECO:0007669"/>
    <property type="project" value="TreeGrafter"/>
</dbReference>
<gene>
    <name evidence="7" type="primary">Tlr13</name>
    <name evidence="7" type="ORF">DAT39_015542</name>
</gene>
<keyword evidence="5 6" id="KW-0472">Membrane</keyword>